<evidence type="ECO:0000313" key="4">
    <source>
        <dbReference type="EMBL" id="PYH75436.1"/>
    </source>
</evidence>
<dbReference type="InterPro" id="IPR002110">
    <property type="entry name" value="Ankyrin_rpt"/>
</dbReference>
<dbReference type="RefSeq" id="XP_025485636.1">
    <property type="nucleotide sequence ID" value="XM_025631996.1"/>
</dbReference>
<dbReference type="PANTHER" id="PTHR24198">
    <property type="entry name" value="ANKYRIN REPEAT AND PROTEIN KINASE DOMAIN-CONTAINING PROTEIN"/>
    <property type="match status" value="1"/>
</dbReference>
<dbReference type="InterPro" id="IPR036770">
    <property type="entry name" value="Ankyrin_rpt-contain_sf"/>
</dbReference>
<dbReference type="SUPFAM" id="SSF48403">
    <property type="entry name" value="Ankyrin repeat"/>
    <property type="match status" value="1"/>
</dbReference>
<gene>
    <name evidence="4" type="ORF">BO82DRAFT_298709</name>
</gene>
<protein>
    <submittedName>
        <fullName evidence="4">Ankyrin</fullName>
    </submittedName>
</protein>
<dbReference type="SMART" id="SM00248">
    <property type="entry name" value="ANK"/>
    <property type="match status" value="2"/>
</dbReference>
<feature type="non-terminal residue" evidence="4">
    <location>
        <position position="1"/>
    </location>
</feature>
<keyword evidence="5" id="KW-1185">Reference proteome</keyword>
<dbReference type="Pfam" id="PF12796">
    <property type="entry name" value="Ank_2"/>
    <property type="match status" value="1"/>
</dbReference>
<dbReference type="Gene3D" id="1.25.40.20">
    <property type="entry name" value="Ankyrin repeat-containing domain"/>
    <property type="match status" value="1"/>
</dbReference>
<sequence>ASYLDTKAIRRLLGDKEVDPNLKDCRNCTPLLLAAAIGVAEVVKLFLGSAKVDVNLTGGPDNEAPLNLAVRQAPEDATACLLTHDRVNVNSRDLHNRTPLHLAAQRGVSLLVELLLE</sequence>
<evidence type="ECO:0000256" key="1">
    <source>
        <dbReference type="ARBA" id="ARBA00022737"/>
    </source>
</evidence>
<evidence type="ECO:0000256" key="2">
    <source>
        <dbReference type="ARBA" id="ARBA00023043"/>
    </source>
</evidence>
<dbReference type="PANTHER" id="PTHR24198:SF165">
    <property type="entry name" value="ANKYRIN REPEAT-CONTAINING PROTEIN-RELATED"/>
    <property type="match status" value="1"/>
</dbReference>
<dbReference type="OrthoDB" id="4456172at2759"/>
<reference evidence="4 5" key="1">
    <citation type="submission" date="2016-12" db="EMBL/GenBank/DDBJ databases">
        <title>The genomes of Aspergillus section Nigri reveals drivers in fungal speciation.</title>
        <authorList>
            <consortium name="DOE Joint Genome Institute"/>
            <person name="Vesth T.C."/>
            <person name="Nybo J."/>
            <person name="Theobald S."/>
            <person name="Brandl J."/>
            <person name="Frisvad J.C."/>
            <person name="Nielsen K.F."/>
            <person name="Lyhne E.K."/>
            <person name="Kogle M.E."/>
            <person name="Kuo A."/>
            <person name="Riley R."/>
            <person name="Clum A."/>
            <person name="Nolan M."/>
            <person name="Lipzen A."/>
            <person name="Salamov A."/>
            <person name="Henrissat B."/>
            <person name="Wiebenga A."/>
            <person name="De Vries R.P."/>
            <person name="Grigoriev I.V."/>
            <person name="Mortensen U.H."/>
            <person name="Andersen M.R."/>
            <person name="Baker S.E."/>
        </authorList>
    </citation>
    <scope>NUCLEOTIDE SEQUENCE [LARGE SCALE GENOMIC DNA]</scope>
    <source>
        <strain evidence="4 5">CBS 121591</strain>
    </source>
</reference>
<dbReference type="STRING" id="1448315.A0A319BPS9"/>
<dbReference type="VEuPathDB" id="FungiDB:BO82DRAFT_298709"/>
<proteinExistence type="predicted"/>
<dbReference type="Proteomes" id="UP000248340">
    <property type="component" value="Unassembled WGS sequence"/>
</dbReference>
<dbReference type="EMBL" id="KZ821797">
    <property type="protein sequence ID" value="PYH75436.1"/>
    <property type="molecule type" value="Genomic_DNA"/>
</dbReference>
<keyword evidence="2 3" id="KW-0040">ANK repeat</keyword>
<organism evidence="4 5">
    <name type="scientific">Aspergillus uvarum CBS 121591</name>
    <dbReference type="NCBI Taxonomy" id="1448315"/>
    <lineage>
        <taxon>Eukaryota</taxon>
        <taxon>Fungi</taxon>
        <taxon>Dikarya</taxon>
        <taxon>Ascomycota</taxon>
        <taxon>Pezizomycotina</taxon>
        <taxon>Eurotiomycetes</taxon>
        <taxon>Eurotiomycetidae</taxon>
        <taxon>Eurotiales</taxon>
        <taxon>Aspergillaceae</taxon>
        <taxon>Aspergillus</taxon>
        <taxon>Aspergillus subgen. Circumdati</taxon>
    </lineage>
</organism>
<keyword evidence="1" id="KW-0677">Repeat</keyword>
<dbReference type="AlphaFoldDB" id="A0A319BPS9"/>
<dbReference type="GeneID" id="37134737"/>
<feature type="repeat" description="ANK" evidence="3">
    <location>
        <begin position="95"/>
        <end position="117"/>
    </location>
</feature>
<evidence type="ECO:0000256" key="3">
    <source>
        <dbReference type="PROSITE-ProRule" id="PRU00023"/>
    </source>
</evidence>
<dbReference type="Pfam" id="PF00023">
    <property type="entry name" value="Ank"/>
    <property type="match status" value="1"/>
</dbReference>
<name>A0A319BPS9_9EURO</name>
<accession>A0A319BPS9</accession>
<dbReference type="PROSITE" id="PS50297">
    <property type="entry name" value="ANK_REP_REGION"/>
    <property type="match status" value="1"/>
</dbReference>
<dbReference type="PROSITE" id="PS50088">
    <property type="entry name" value="ANK_REPEAT"/>
    <property type="match status" value="1"/>
</dbReference>
<evidence type="ECO:0000313" key="5">
    <source>
        <dbReference type="Proteomes" id="UP000248340"/>
    </source>
</evidence>